<feature type="region of interest" description="Disordered" evidence="1">
    <location>
        <begin position="1"/>
        <end position="86"/>
    </location>
</feature>
<reference evidence="3 4" key="1">
    <citation type="journal article" date="2015" name="Nature">
        <title>rRNA introns, odd ribosomes, and small enigmatic genomes across a large radiation of phyla.</title>
        <authorList>
            <person name="Brown C.T."/>
            <person name="Hug L.A."/>
            <person name="Thomas B.C."/>
            <person name="Sharon I."/>
            <person name="Castelle C.J."/>
            <person name="Singh A."/>
            <person name="Wilkins M.J."/>
            <person name="Williams K.H."/>
            <person name="Banfield J.F."/>
        </authorList>
    </citation>
    <scope>NUCLEOTIDE SEQUENCE [LARGE SCALE GENOMIC DNA]</scope>
</reference>
<evidence type="ECO:0000313" key="3">
    <source>
        <dbReference type="EMBL" id="KKR87953.1"/>
    </source>
</evidence>
<feature type="transmembrane region" description="Helical" evidence="2">
    <location>
        <begin position="107"/>
        <end position="128"/>
    </location>
</feature>
<keyword evidence="2" id="KW-0472">Membrane</keyword>
<keyword evidence="2" id="KW-0812">Transmembrane</keyword>
<evidence type="ECO:0000256" key="1">
    <source>
        <dbReference type="SAM" id="MobiDB-lite"/>
    </source>
</evidence>
<keyword evidence="2" id="KW-1133">Transmembrane helix</keyword>
<accession>A0A0G0UGC9</accession>
<dbReference type="Proteomes" id="UP000034854">
    <property type="component" value="Unassembled WGS sequence"/>
</dbReference>
<evidence type="ECO:0000256" key="2">
    <source>
        <dbReference type="SAM" id="Phobius"/>
    </source>
</evidence>
<evidence type="ECO:0000313" key="4">
    <source>
        <dbReference type="Proteomes" id="UP000034854"/>
    </source>
</evidence>
<proteinExistence type="predicted"/>
<sequence>MDETKNKPADQIAPSEETPLETQSPVAPKTDATDLPPLKENKKTDEPFFKKLRRGSDQFSAMPKEQKFTEPPATPPVANTPLPTQPLANTAQDLEQKPKKFITPLKLTILILLLLAMGLITISATLVATEFTIYQPPQPIKNFLENIFSGTFG</sequence>
<comment type="caution">
    <text evidence="3">The sequence shown here is derived from an EMBL/GenBank/DDBJ whole genome shotgun (WGS) entry which is preliminary data.</text>
</comment>
<organism evidence="3 4">
    <name type="scientific">Candidatus Curtissbacteria bacterium GW2011_GWA1_41_11</name>
    <dbReference type="NCBI Taxonomy" id="1618409"/>
    <lineage>
        <taxon>Bacteria</taxon>
        <taxon>Candidatus Curtissiibacteriota</taxon>
    </lineage>
</organism>
<protein>
    <submittedName>
        <fullName evidence="3">Uncharacterized protein</fullName>
    </submittedName>
</protein>
<dbReference type="AlphaFoldDB" id="A0A0G0UGC9"/>
<feature type="compositionally biased region" description="Basic and acidic residues" evidence="1">
    <location>
        <begin position="37"/>
        <end position="49"/>
    </location>
</feature>
<gene>
    <name evidence="3" type="ORF">UU34_C0002G0070</name>
</gene>
<name>A0A0G0UGC9_9BACT</name>
<dbReference type="EMBL" id="LCAG01000002">
    <property type="protein sequence ID" value="KKR87953.1"/>
    <property type="molecule type" value="Genomic_DNA"/>
</dbReference>